<dbReference type="EMBL" id="PSZG01000001">
    <property type="protein sequence ID" value="RKO77194.1"/>
    <property type="molecule type" value="Genomic_DNA"/>
</dbReference>
<sequence>MSWPTVQINQVNQLQGETNEIERVVLFVGLGTGKDKVAKTVPVNTQSDLDVLLGDADSVLKRTVNAAMLNAGQNWSGFISLLPKDTPAEGIDTVWTDAVKAAQQVASVEGVVLTQGATKDTIAAAASLRAELIAKFGRWVWFILAVDGVQAGEEWAGYLTRLSALQESAAVPAVQLVPRLWGNEPGVLAGRLCNRAVTIADSPARVQTGALLEMGATALPVDSKGAVLDLAMLQALEALRYSVPMWYPDYDGYYWSDGRTLDVEGGDYQAVENLRIVDKAARRVRLKAIAKIADRSLNSTPGSIAAHQAYFAKTLREMSRSSQINGVTFPGEVKPPQDGDVVITWRTKTKVEIYITVRTYECPKGITVSLILDQSLGGDA</sequence>
<dbReference type="RefSeq" id="WP_044209025.1">
    <property type="nucleotide sequence ID" value="NZ_PSZG01000001.1"/>
</dbReference>
<reference evidence="1 2" key="1">
    <citation type="journal article" date="2018" name="BMC Genomics">
        <title>High genomic variability in the plant pathogenic bacterium Pectobacterium parmentieri deciphered from de novo assembled complete genomes.</title>
        <authorList>
            <person name="Zoledowska S."/>
            <person name="Motyka-Pomagruk A."/>
            <person name="Sledz W."/>
            <person name="Mengoni A."/>
            <person name="Lojkowska E."/>
        </authorList>
    </citation>
    <scope>NUCLEOTIDE SEQUENCE [LARGE SCALE GENOMIC DNA]</scope>
    <source>
        <strain evidence="1 2">IFB5626</strain>
    </source>
</reference>
<proteinExistence type="predicted"/>
<gene>
    <name evidence="1" type="ORF">C5E00_10555</name>
</gene>
<comment type="caution">
    <text evidence="1">The sequence shown here is derived from an EMBL/GenBank/DDBJ whole genome shotgun (WGS) entry which is preliminary data.</text>
</comment>
<dbReference type="Pfam" id="PF10758">
    <property type="entry name" value="DUF2586"/>
    <property type="match status" value="1"/>
</dbReference>
<dbReference type="InterPro" id="IPR019694">
    <property type="entry name" value="Phage_HP1_Orf23"/>
</dbReference>
<dbReference type="Proteomes" id="UP000269665">
    <property type="component" value="Unassembled WGS sequence"/>
</dbReference>
<accession>A0A8B3FEE1</accession>
<evidence type="ECO:0000313" key="2">
    <source>
        <dbReference type="Proteomes" id="UP000269665"/>
    </source>
</evidence>
<organism evidence="1 2">
    <name type="scientific">Pectobacterium parmentieri</name>
    <dbReference type="NCBI Taxonomy" id="1905730"/>
    <lineage>
        <taxon>Bacteria</taxon>
        <taxon>Pseudomonadati</taxon>
        <taxon>Pseudomonadota</taxon>
        <taxon>Gammaproteobacteria</taxon>
        <taxon>Enterobacterales</taxon>
        <taxon>Pectobacteriaceae</taxon>
        <taxon>Pectobacterium</taxon>
    </lineage>
</organism>
<protein>
    <submittedName>
        <fullName evidence="1">DUF2586 domain-containing protein</fullName>
    </submittedName>
</protein>
<evidence type="ECO:0000313" key="1">
    <source>
        <dbReference type="EMBL" id="RKO77194.1"/>
    </source>
</evidence>
<dbReference type="AlphaFoldDB" id="A0A8B3FEE1"/>
<name>A0A8B3FEE1_PECPM</name>